<feature type="compositionally biased region" description="Basic and acidic residues" evidence="6">
    <location>
        <begin position="425"/>
        <end position="436"/>
    </location>
</feature>
<accession>A0A0M0JLV5</accession>
<keyword evidence="5 7" id="KW-0472">Membrane</keyword>
<dbReference type="InterPro" id="IPR002528">
    <property type="entry name" value="MATE_fam"/>
</dbReference>
<keyword evidence="3 7" id="KW-0812">Transmembrane</keyword>
<feature type="transmembrane region" description="Helical" evidence="7">
    <location>
        <begin position="575"/>
        <end position="595"/>
    </location>
</feature>
<comment type="subcellular location">
    <subcellularLocation>
        <location evidence="1">Membrane</location>
        <topology evidence="1">Multi-pass membrane protein</topology>
    </subcellularLocation>
</comment>
<evidence type="ECO:0000256" key="6">
    <source>
        <dbReference type="SAM" id="MobiDB-lite"/>
    </source>
</evidence>
<dbReference type="AlphaFoldDB" id="A0A0M0JLV5"/>
<evidence type="ECO:0000313" key="8">
    <source>
        <dbReference type="EMBL" id="KOO27554.1"/>
    </source>
</evidence>
<feature type="transmembrane region" description="Helical" evidence="7">
    <location>
        <begin position="999"/>
        <end position="1023"/>
    </location>
</feature>
<feature type="transmembrane region" description="Helical" evidence="7">
    <location>
        <begin position="686"/>
        <end position="708"/>
    </location>
</feature>
<feature type="transmembrane region" description="Helical" evidence="7">
    <location>
        <begin position="615"/>
        <end position="636"/>
    </location>
</feature>
<evidence type="ECO:0000313" key="9">
    <source>
        <dbReference type="Proteomes" id="UP000037460"/>
    </source>
</evidence>
<feature type="transmembrane region" description="Helical" evidence="7">
    <location>
        <begin position="907"/>
        <end position="931"/>
    </location>
</feature>
<dbReference type="Proteomes" id="UP000037460">
    <property type="component" value="Unassembled WGS sequence"/>
</dbReference>
<feature type="transmembrane region" description="Helical" evidence="7">
    <location>
        <begin position="714"/>
        <end position="734"/>
    </location>
</feature>
<evidence type="ECO:0000256" key="2">
    <source>
        <dbReference type="ARBA" id="ARBA00010199"/>
    </source>
</evidence>
<keyword evidence="4 7" id="KW-1133">Transmembrane helix</keyword>
<dbReference type="InterPro" id="IPR044644">
    <property type="entry name" value="DinF-like"/>
</dbReference>
<dbReference type="GO" id="GO:0016020">
    <property type="term" value="C:membrane"/>
    <property type="evidence" value="ECO:0007669"/>
    <property type="project" value="UniProtKB-SubCell"/>
</dbReference>
<feature type="compositionally biased region" description="Low complexity" evidence="6">
    <location>
        <begin position="336"/>
        <end position="355"/>
    </location>
</feature>
<dbReference type="GO" id="GO:0016787">
    <property type="term" value="F:hydrolase activity"/>
    <property type="evidence" value="ECO:0007669"/>
    <property type="project" value="UniProtKB-KW"/>
</dbReference>
<feature type="transmembrane region" description="Helical" evidence="7">
    <location>
        <begin position="656"/>
        <end position="679"/>
    </location>
</feature>
<keyword evidence="8" id="KW-0378">Hydrolase</keyword>
<dbReference type="EMBL" id="JWZX01002700">
    <property type="protein sequence ID" value="KOO27554.1"/>
    <property type="molecule type" value="Genomic_DNA"/>
</dbReference>
<comment type="similarity">
    <text evidence="2">Belongs to the multi antimicrobial extrusion (MATE) (TC 2.A.66.1) family.</text>
</comment>
<organism evidence="8 9">
    <name type="scientific">Chrysochromulina tobinii</name>
    <dbReference type="NCBI Taxonomy" id="1460289"/>
    <lineage>
        <taxon>Eukaryota</taxon>
        <taxon>Haptista</taxon>
        <taxon>Haptophyta</taxon>
        <taxon>Prymnesiophyceae</taxon>
        <taxon>Prymnesiales</taxon>
        <taxon>Chrysochromulinaceae</taxon>
        <taxon>Chrysochromulina</taxon>
    </lineage>
</organism>
<reference evidence="9" key="1">
    <citation type="journal article" date="2015" name="PLoS Genet.">
        <title>Genome Sequence and Transcriptome Analyses of Chrysochromulina tobin: Metabolic Tools for Enhanced Algal Fitness in the Prominent Order Prymnesiales (Haptophyceae).</title>
        <authorList>
            <person name="Hovde B.T."/>
            <person name="Deodato C.R."/>
            <person name="Hunsperger H.M."/>
            <person name="Ryken S.A."/>
            <person name="Yost W."/>
            <person name="Jha R.K."/>
            <person name="Patterson J."/>
            <person name="Monnat R.J. Jr."/>
            <person name="Barlow S.B."/>
            <person name="Starkenburg S.R."/>
            <person name="Cattolico R.A."/>
        </authorList>
    </citation>
    <scope>NUCLEOTIDE SEQUENCE</scope>
    <source>
        <strain evidence="9">CCMP291</strain>
    </source>
</reference>
<evidence type="ECO:0000256" key="1">
    <source>
        <dbReference type="ARBA" id="ARBA00004141"/>
    </source>
</evidence>
<sequence>MIFPCYLATAFDSVDLTLPLLAKAIGGAALLVDIAHRGTATPRVSLACFNLFGSTDDVRAAIGRVKDLYPGARVGLYGISAGTALLVRYLGEEGSRTPVVAAVANCPGYDIGVCLTRVGWIYDCGFYLGVLKRHWLGGRNGELLRVRNPEACRRMQSATDMHAFQVAASPFAAPEAEGAGRGEGTSSGAVGTGFAAFLAASNPMGVAHRISIPVLILNSDDDPVCDARNQDENVPPLLARGCERAVLLRLPKGGHCCFATGWRAKRWGDHLAAGFLAAFAREEGTVHVEGQEESAMSSVRSSAMAALGSTPLTSAEVGSAPVASASVATTLVNSAAAAPKGSHSSRGSARGSASSLRWFGAPRRPRPWRLGPLPWRQQRASIVMLTPSEAAAAAESEAAAAAALVSPASPTALVSGLSAPLSAEQEQRQRSARREEESEESEVIAIAAPALLNSLLDPFLSFIDTLWVSRLGTTALGAVAASSELFTLTIAASLALRESASSTIARLVAQGQFREAESYARRSLQLALGIGLVLGAVLGGPSAPCSSTVGTWVYIASTVSRQLGPTAIAAHGVVLKVWLLLVLAAEAPAVAGQVLCARAISQGELARARALLKRLLVRCSALGVVTAVVLLALGGPASAFFFTSADPATAELTRGLFRWAAICTPLIAPNALLEAVLLGSGRSYKFLALSTFANALVVTTLTTAAIAVRPKPSTAWACIAVFFVLRITCAGLRLRSPRAGFGRAGTNNATNYNHLNIGGWDGPFTISATNVVSGVTSDTCAVLMKFDLSSIVGATLVPTNPVWLNYFVIDAGNPASLRELTVPWDHPTTVQAQAPYPNNVIWWDGNSRDETDRDYVLLWFDISGIPAGRFQSATLRYVAAITATFTVAGDVSSFDQNAFKNRLATRLGVFSSAISLSVTSASVAVAATILYPSPAAASTAAATLAATTPAALSAALGVTVQAVANVAPTTVAVAPPPPPFNSGSLALNAGSGAGVSSSVVIGVAVGVGVPLFVLLVAIIVCTFKLRQKKATTIVKAIPTTTIDNPIAQSSATSGVEMKDAI</sequence>
<protein>
    <submittedName>
        <fullName evidence="8">Alpha beta hydrolase family protein</fullName>
    </submittedName>
</protein>
<evidence type="ECO:0000256" key="5">
    <source>
        <dbReference type="ARBA" id="ARBA00023136"/>
    </source>
</evidence>
<dbReference type="PANTHER" id="PTHR42893">
    <property type="entry name" value="PROTEIN DETOXIFICATION 44, CHLOROPLASTIC-RELATED"/>
    <property type="match status" value="1"/>
</dbReference>
<dbReference type="InterPro" id="IPR029058">
    <property type="entry name" value="AB_hydrolase_fold"/>
</dbReference>
<feature type="region of interest" description="Disordered" evidence="6">
    <location>
        <begin position="336"/>
        <end position="358"/>
    </location>
</feature>
<dbReference type="Pfam" id="PF01554">
    <property type="entry name" value="MatE"/>
    <property type="match status" value="2"/>
</dbReference>
<comment type="caution">
    <text evidence="8">The sequence shown here is derived from an EMBL/GenBank/DDBJ whole genome shotgun (WGS) entry which is preliminary data.</text>
</comment>
<dbReference type="OrthoDB" id="247542at2759"/>
<evidence type="ECO:0000256" key="4">
    <source>
        <dbReference type="ARBA" id="ARBA00022989"/>
    </source>
</evidence>
<keyword evidence="9" id="KW-1185">Reference proteome</keyword>
<proteinExistence type="inferred from homology"/>
<feature type="region of interest" description="Disordered" evidence="6">
    <location>
        <begin position="418"/>
        <end position="439"/>
    </location>
</feature>
<dbReference type="GO" id="GO:0042910">
    <property type="term" value="F:xenobiotic transmembrane transporter activity"/>
    <property type="evidence" value="ECO:0007669"/>
    <property type="project" value="InterPro"/>
</dbReference>
<evidence type="ECO:0000256" key="3">
    <source>
        <dbReference type="ARBA" id="ARBA00022692"/>
    </source>
</evidence>
<dbReference type="PANTHER" id="PTHR42893:SF46">
    <property type="entry name" value="PROTEIN DETOXIFICATION 44, CHLOROPLASTIC"/>
    <property type="match status" value="1"/>
</dbReference>
<dbReference type="Gene3D" id="3.40.50.1820">
    <property type="entry name" value="alpha/beta hydrolase"/>
    <property type="match status" value="1"/>
</dbReference>
<dbReference type="GO" id="GO:0015297">
    <property type="term" value="F:antiporter activity"/>
    <property type="evidence" value="ECO:0007669"/>
    <property type="project" value="InterPro"/>
</dbReference>
<name>A0A0M0JLV5_9EUKA</name>
<gene>
    <name evidence="8" type="ORF">Ctob_005075</name>
</gene>
<evidence type="ECO:0000256" key="7">
    <source>
        <dbReference type="SAM" id="Phobius"/>
    </source>
</evidence>
<dbReference type="SUPFAM" id="SSF53474">
    <property type="entry name" value="alpha/beta-Hydrolases"/>
    <property type="match status" value="1"/>
</dbReference>